<evidence type="ECO:0000256" key="4">
    <source>
        <dbReference type="ARBA" id="ARBA00023054"/>
    </source>
</evidence>
<evidence type="ECO:0000256" key="3">
    <source>
        <dbReference type="ARBA" id="ARBA00022448"/>
    </source>
</evidence>
<organism evidence="9 10">
    <name type="scientific">Gomphosphaeria aponina SAG 52.96 = DSM 107014</name>
    <dbReference type="NCBI Taxonomy" id="1521640"/>
    <lineage>
        <taxon>Bacteria</taxon>
        <taxon>Bacillati</taxon>
        <taxon>Cyanobacteriota</taxon>
        <taxon>Cyanophyceae</taxon>
        <taxon>Oscillatoriophycideae</taxon>
        <taxon>Chroococcales</taxon>
        <taxon>Gomphosphaeriaceae</taxon>
        <taxon>Gomphosphaeria</taxon>
    </lineage>
</organism>
<feature type="domain" description="CusB-like beta-barrel" evidence="7">
    <location>
        <begin position="257"/>
        <end position="330"/>
    </location>
</feature>
<evidence type="ECO:0000256" key="1">
    <source>
        <dbReference type="ARBA" id="ARBA00004196"/>
    </source>
</evidence>
<dbReference type="Gene3D" id="6.10.140.1990">
    <property type="match status" value="1"/>
</dbReference>
<evidence type="ECO:0000313" key="9">
    <source>
        <dbReference type="EMBL" id="MBR8827072.1"/>
    </source>
</evidence>
<reference evidence="9" key="1">
    <citation type="submission" date="2021-02" db="EMBL/GenBank/DDBJ databases">
        <title>Metagenome analyses of Stigonema ocellatum DSM 106950, Chlorogloea purpurea SAG 13.99 and Gomphosphaeria aponina DSM 107014.</title>
        <authorList>
            <person name="Marter P."/>
            <person name="Huang S."/>
        </authorList>
    </citation>
    <scope>NUCLEOTIDE SEQUENCE</scope>
    <source>
        <strain evidence="9">JP213</strain>
    </source>
</reference>
<dbReference type="InterPro" id="IPR058625">
    <property type="entry name" value="MdtA-like_BSH"/>
</dbReference>
<name>A0A941GS74_9CHRO</name>
<dbReference type="PANTHER" id="PTHR30469:SF15">
    <property type="entry name" value="HLYD FAMILY OF SECRETION PROTEINS"/>
    <property type="match status" value="1"/>
</dbReference>
<dbReference type="GO" id="GO:1990281">
    <property type="term" value="C:efflux pump complex"/>
    <property type="evidence" value="ECO:0007669"/>
    <property type="project" value="TreeGrafter"/>
</dbReference>
<dbReference type="GO" id="GO:1990195">
    <property type="term" value="C:macrolide transmembrane transporter complex"/>
    <property type="evidence" value="ECO:0007669"/>
    <property type="project" value="InterPro"/>
</dbReference>
<evidence type="ECO:0000259" key="6">
    <source>
        <dbReference type="Pfam" id="PF25917"/>
    </source>
</evidence>
<keyword evidence="3" id="KW-0813">Transport</keyword>
<dbReference type="Pfam" id="PF25954">
    <property type="entry name" value="Beta-barrel_RND_2"/>
    <property type="match status" value="1"/>
</dbReference>
<evidence type="ECO:0000313" key="10">
    <source>
        <dbReference type="Proteomes" id="UP000767446"/>
    </source>
</evidence>
<dbReference type="GO" id="GO:0019898">
    <property type="term" value="C:extrinsic component of membrane"/>
    <property type="evidence" value="ECO:0007669"/>
    <property type="project" value="InterPro"/>
</dbReference>
<dbReference type="InterPro" id="IPR058627">
    <property type="entry name" value="MdtA-like_C"/>
</dbReference>
<protein>
    <submittedName>
        <fullName evidence="9">Efflux RND transporter periplasmic adaptor subunit</fullName>
    </submittedName>
</protein>
<sequence length="412" mass="44075">MGLSNSLILLLILGIAFTGCNINVENQQDTQSLQEERKIIPVNVAIASEGTLETAIEYIGDTVPVQTISLRSQVEGKLLNLNVDVGDRVEKGQILGQINDTLLSATVNQAENNLVVLQSELARAEAEVAAANSEFESAKAEFEQAENDAARYSQLAEEGAISRQEAESFQTAAKVAQQKMLTTQKQIIIEEEAVGAVRGRIAAQKALISQEKERQSYASLISPVTGVVLERANDPGDLISPGAEVLKLGDFSQIKVIVPVSELDVSKIKMGQAVEVKLDALVYDSLTGNVSSISPVADATTRQIKVEVIIPNYNNQISSGLLARVKFQTEEKAKIIIPSSAVLAGENETTVFVILHEKDGEAQVEARKVTIGKSVNGKVEIVSGIEAGERFVVNSGTGLKDGDRVGLSILSK</sequence>
<feature type="domain" description="Multidrug resistance protein MdtA-like barrel-sandwich hybrid" evidence="6">
    <location>
        <begin position="67"/>
        <end position="243"/>
    </location>
</feature>
<dbReference type="PANTHER" id="PTHR30469">
    <property type="entry name" value="MULTIDRUG RESISTANCE PROTEIN MDTA"/>
    <property type="match status" value="1"/>
</dbReference>
<evidence type="ECO:0000259" key="7">
    <source>
        <dbReference type="Pfam" id="PF25954"/>
    </source>
</evidence>
<evidence type="ECO:0000256" key="2">
    <source>
        <dbReference type="ARBA" id="ARBA00009477"/>
    </source>
</evidence>
<dbReference type="Gene3D" id="2.40.50.100">
    <property type="match status" value="1"/>
</dbReference>
<dbReference type="InterPro" id="IPR006143">
    <property type="entry name" value="RND_pump_MFP"/>
</dbReference>
<comment type="similarity">
    <text evidence="2">Belongs to the membrane fusion protein (MFP) (TC 8.A.1) family.</text>
</comment>
<evidence type="ECO:0000256" key="5">
    <source>
        <dbReference type="SAM" id="Coils"/>
    </source>
</evidence>
<feature type="coiled-coil region" evidence="5">
    <location>
        <begin position="107"/>
        <end position="155"/>
    </location>
</feature>
<feature type="domain" description="Multidrug resistance protein MdtA-like C-terminal permuted SH3" evidence="8">
    <location>
        <begin position="335"/>
        <end position="394"/>
    </location>
</feature>
<dbReference type="AlphaFoldDB" id="A0A941GS74"/>
<dbReference type="InterPro" id="IPR030190">
    <property type="entry name" value="MacA_alpha-hairpin_sf"/>
</dbReference>
<accession>A0A941GS74</accession>
<dbReference type="NCBIfam" id="TIGR01730">
    <property type="entry name" value="RND_mfp"/>
    <property type="match status" value="1"/>
</dbReference>
<dbReference type="GO" id="GO:0030313">
    <property type="term" value="C:cell envelope"/>
    <property type="evidence" value="ECO:0007669"/>
    <property type="project" value="UniProtKB-SubCell"/>
</dbReference>
<dbReference type="GO" id="GO:1990961">
    <property type="term" value="P:xenobiotic detoxification by transmembrane export across the plasma membrane"/>
    <property type="evidence" value="ECO:0007669"/>
    <property type="project" value="InterPro"/>
</dbReference>
<dbReference type="Gene3D" id="2.40.420.20">
    <property type="match status" value="1"/>
</dbReference>
<dbReference type="Pfam" id="PF25917">
    <property type="entry name" value="BSH_RND"/>
    <property type="match status" value="1"/>
</dbReference>
<dbReference type="Gene3D" id="2.40.30.170">
    <property type="match status" value="1"/>
</dbReference>
<comment type="caution">
    <text evidence="9">The sequence shown here is derived from an EMBL/GenBank/DDBJ whole genome shotgun (WGS) entry which is preliminary data.</text>
</comment>
<dbReference type="EMBL" id="JADQBC010000019">
    <property type="protein sequence ID" value="MBR8827072.1"/>
    <property type="molecule type" value="Genomic_DNA"/>
</dbReference>
<keyword evidence="4 5" id="KW-0175">Coiled coil</keyword>
<dbReference type="GO" id="GO:0015562">
    <property type="term" value="F:efflux transmembrane transporter activity"/>
    <property type="evidence" value="ECO:0007669"/>
    <property type="project" value="TreeGrafter"/>
</dbReference>
<dbReference type="Pfam" id="PF25967">
    <property type="entry name" value="RND-MFP_C"/>
    <property type="match status" value="1"/>
</dbReference>
<dbReference type="SUPFAM" id="SSF111369">
    <property type="entry name" value="HlyD-like secretion proteins"/>
    <property type="match status" value="2"/>
</dbReference>
<dbReference type="Proteomes" id="UP000767446">
    <property type="component" value="Unassembled WGS sequence"/>
</dbReference>
<proteinExistence type="inferred from homology"/>
<gene>
    <name evidence="9" type="ORF">DSM107014_04045</name>
</gene>
<dbReference type="InterPro" id="IPR058792">
    <property type="entry name" value="Beta-barrel_RND_2"/>
</dbReference>
<comment type="subcellular location">
    <subcellularLocation>
        <location evidence="1">Cell envelope</location>
    </subcellularLocation>
</comment>
<evidence type="ECO:0000259" key="8">
    <source>
        <dbReference type="Pfam" id="PF25967"/>
    </source>
</evidence>